<dbReference type="Proteomes" id="UP000284046">
    <property type="component" value="Unassembled WGS sequence"/>
</dbReference>
<dbReference type="Pfam" id="PF06114">
    <property type="entry name" value="Peptidase_M78"/>
    <property type="match status" value="1"/>
</dbReference>
<evidence type="ECO:0000259" key="1">
    <source>
        <dbReference type="Pfam" id="PF06114"/>
    </source>
</evidence>
<proteinExistence type="predicted"/>
<sequence>MTQIAYFDGRNSGIKGVYNKPFDTVFVNAYLNEIEMKKVTYHELGHKNHNAIDYKYNRERCELQADRNMIHHLMKEELSTYDDVEDFNYARFMQKYNLKTIADETMVKEEYLSIINHIKGVENEF</sequence>
<organism evidence="2 3">
    <name type="scientific">Streptococcus anginosus</name>
    <dbReference type="NCBI Taxonomy" id="1328"/>
    <lineage>
        <taxon>Bacteria</taxon>
        <taxon>Bacillati</taxon>
        <taxon>Bacillota</taxon>
        <taxon>Bacilli</taxon>
        <taxon>Lactobacillales</taxon>
        <taxon>Streptococcaceae</taxon>
        <taxon>Streptococcus</taxon>
        <taxon>Streptococcus anginosus group</taxon>
    </lineage>
</organism>
<reference evidence="2 3" key="1">
    <citation type="submission" date="2018-08" db="EMBL/GenBank/DDBJ databases">
        <title>A genome reference for cultivated species of the human gut microbiota.</title>
        <authorList>
            <person name="Zou Y."/>
            <person name="Xue W."/>
            <person name="Luo G."/>
        </authorList>
    </citation>
    <scope>NUCLEOTIDE SEQUENCE [LARGE SCALE GENOMIC DNA]</scope>
    <source>
        <strain evidence="2 3">AF18-38</strain>
    </source>
</reference>
<dbReference type="EMBL" id="QRWZ01000004">
    <property type="protein sequence ID" value="RGT61411.1"/>
    <property type="molecule type" value="Genomic_DNA"/>
</dbReference>
<name>A0A412PNI4_STRAP</name>
<accession>A0A412PNI4</accession>
<protein>
    <submittedName>
        <fullName evidence="2">ImmA/IrrE family metallo-endopeptidase</fullName>
    </submittedName>
</protein>
<dbReference type="RefSeq" id="WP_118138866.1">
    <property type="nucleotide sequence ID" value="NZ_CP118029.1"/>
</dbReference>
<gene>
    <name evidence="2" type="ORF">DWX18_04205</name>
</gene>
<dbReference type="InterPro" id="IPR010359">
    <property type="entry name" value="IrrE_HExxH"/>
</dbReference>
<evidence type="ECO:0000313" key="3">
    <source>
        <dbReference type="Proteomes" id="UP000284046"/>
    </source>
</evidence>
<evidence type="ECO:0000313" key="2">
    <source>
        <dbReference type="EMBL" id="RGT61411.1"/>
    </source>
</evidence>
<feature type="domain" description="IrrE N-terminal-like" evidence="1">
    <location>
        <begin position="6"/>
        <end position="100"/>
    </location>
</feature>
<dbReference type="AlphaFoldDB" id="A0A412PNI4"/>
<comment type="caution">
    <text evidence="2">The sequence shown here is derived from an EMBL/GenBank/DDBJ whole genome shotgun (WGS) entry which is preliminary data.</text>
</comment>